<feature type="region of interest" description="Disordered" evidence="1">
    <location>
        <begin position="20"/>
        <end position="50"/>
    </location>
</feature>
<evidence type="ECO:0000313" key="2">
    <source>
        <dbReference type="EMBL" id="EFQ36302.1"/>
    </source>
</evidence>
<dbReference type="EMBL" id="GG697418">
    <property type="protein sequence ID" value="EFQ36302.1"/>
    <property type="molecule type" value="Genomic_DNA"/>
</dbReference>
<name>E3QZL4_COLGM</name>
<keyword evidence="3" id="KW-1185">Reference proteome</keyword>
<dbReference type="GeneID" id="24416811"/>
<proteinExistence type="predicted"/>
<reference evidence="3" key="1">
    <citation type="journal article" date="2012" name="Nat. Genet.">
        <title>Lifestyle transitions in plant pathogenic Colletotrichum fungi deciphered by genome and transcriptome analyses.</title>
        <authorList>
            <person name="O'Connell R.J."/>
            <person name="Thon M.R."/>
            <person name="Hacquard S."/>
            <person name="Amyotte S.G."/>
            <person name="Kleemann J."/>
            <person name="Torres M.F."/>
            <person name="Damm U."/>
            <person name="Buiate E.A."/>
            <person name="Epstein L."/>
            <person name="Alkan N."/>
            <person name="Altmueller J."/>
            <person name="Alvarado-Balderrama L."/>
            <person name="Bauser C.A."/>
            <person name="Becker C."/>
            <person name="Birren B.W."/>
            <person name="Chen Z."/>
            <person name="Choi J."/>
            <person name="Crouch J.A."/>
            <person name="Duvick J.P."/>
            <person name="Farman M.A."/>
            <person name="Gan P."/>
            <person name="Heiman D."/>
            <person name="Henrissat B."/>
            <person name="Howard R.J."/>
            <person name="Kabbage M."/>
            <person name="Koch C."/>
            <person name="Kracher B."/>
            <person name="Kubo Y."/>
            <person name="Law A.D."/>
            <person name="Lebrun M.-H."/>
            <person name="Lee Y.-H."/>
            <person name="Miyara I."/>
            <person name="Moore N."/>
            <person name="Neumann U."/>
            <person name="Nordstroem K."/>
            <person name="Panaccione D.G."/>
            <person name="Panstruga R."/>
            <person name="Place M."/>
            <person name="Proctor R.H."/>
            <person name="Prusky D."/>
            <person name="Rech G."/>
            <person name="Reinhardt R."/>
            <person name="Rollins J.A."/>
            <person name="Rounsley S."/>
            <person name="Schardl C.L."/>
            <person name="Schwartz D.C."/>
            <person name="Shenoy N."/>
            <person name="Shirasu K."/>
            <person name="Sikhakolli U.R."/>
            <person name="Stueber K."/>
            <person name="Sukno S.A."/>
            <person name="Sweigard J.A."/>
            <person name="Takano Y."/>
            <person name="Takahara H."/>
            <person name="Trail F."/>
            <person name="van der Does H.C."/>
            <person name="Voll L.M."/>
            <person name="Will I."/>
            <person name="Young S."/>
            <person name="Zeng Q."/>
            <person name="Zhang J."/>
            <person name="Zhou S."/>
            <person name="Dickman M.B."/>
            <person name="Schulze-Lefert P."/>
            <person name="Ver Loren van Themaat E."/>
            <person name="Ma L.-J."/>
            <person name="Vaillancourt L.J."/>
        </authorList>
    </citation>
    <scope>NUCLEOTIDE SEQUENCE [LARGE SCALE GENOMIC DNA]</scope>
    <source>
        <strain evidence="3">M1.001 / M2 / FGSC 10212</strain>
    </source>
</reference>
<evidence type="ECO:0000256" key="1">
    <source>
        <dbReference type="SAM" id="MobiDB-lite"/>
    </source>
</evidence>
<sequence>MAEKTLGALQRPRVQAIVKGTYSGNRRGPPSAKEVPSAVVDRYTNHRRSV</sequence>
<organism evidence="3">
    <name type="scientific">Colletotrichum graminicola (strain M1.001 / M2 / FGSC 10212)</name>
    <name type="common">Maize anthracnose fungus</name>
    <name type="synonym">Glomerella graminicola</name>
    <dbReference type="NCBI Taxonomy" id="645133"/>
    <lineage>
        <taxon>Eukaryota</taxon>
        <taxon>Fungi</taxon>
        <taxon>Dikarya</taxon>
        <taxon>Ascomycota</taxon>
        <taxon>Pezizomycotina</taxon>
        <taxon>Sordariomycetes</taxon>
        <taxon>Hypocreomycetidae</taxon>
        <taxon>Glomerellales</taxon>
        <taxon>Glomerellaceae</taxon>
        <taxon>Colletotrichum</taxon>
        <taxon>Colletotrichum graminicola species complex</taxon>
    </lineage>
</organism>
<gene>
    <name evidence="2" type="ORF">GLRG_11447</name>
</gene>
<dbReference type="HOGENOM" id="CLU_3124939_0_0_1"/>
<accession>E3QZL4</accession>
<protein>
    <submittedName>
        <fullName evidence="2">Uncharacterized protein</fullName>
    </submittedName>
</protein>
<evidence type="ECO:0000313" key="3">
    <source>
        <dbReference type="Proteomes" id="UP000008782"/>
    </source>
</evidence>
<dbReference type="Proteomes" id="UP000008782">
    <property type="component" value="Unassembled WGS sequence"/>
</dbReference>
<dbReference type="AlphaFoldDB" id="E3QZL4"/>
<dbReference type="RefSeq" id="XP_008100322.1">
    <property type="nucleotide sequence ID" value="XM_008102131.1"/>
</dbReference>
<dbReference type="VEuPathDB" id="FungiDB:GLRG_11447"/>